<dbReference type="GO" id="GO:0051538">
    <property type="term" value="F:3 iron, 4 sulfur cluster binding"/>
    <property type="evidence" value="ECO:0007669"/>
    <property type="project" value="UniProtKB-KW"/>
</dbReference>
<dbReference type="GO" id="GO:0009055">
    <property type="term" value="F:electron transfer activity"/>
    <property type="evidence" value="ECO:0007669"/>
    <property type="project" value="InterPro"/>
</dbReference>
<dbReference type="HOGENOM" id="CLU_044838_3_3_7"/>
<dbReference type="NCBIfam" id="TIGR00384">
    <property type="entry name" value="dhsB"/>
    <property type="match status" value="1"/>
</dbReference>
<accession>W4LS41</accession>
<dbReference type="InterPro" id="IPR017896">
    <property type="entry name" value="4Fe4S_Fe-S-bd"/>
</dbReference>
<proteinExistence type="inferred from homology"/>
<comment type="cofactor">
    <cofactor evidence="10">
        <name>[2Fe-2S] cluster</name>
        <dbReference type="ChEBI" id="CHEBI:190135"/>
    </cofactor>
    <text evidence="10">Binds 1 [2Fe-2S] cluster.</text>
</comment>
<dbReference type="CDD" id="cd00207">
    <property type="entry name" value="fer2"/>
    <property type="match status" value="1"/>
</dbReference>
<feature type="domain" description="2Fe-2S ferredoxin-type" evidence="11">
    <location>
        <begin position="8"/>
        <end position="96"/>
    </location>
</feature>
<dbReference type="GO" id="GO:0046872">
    <property type="term" value="F:metal ion binding"/>
    <property type="evidence" value="ECO:0007669"/>
    <property type="project" value="UniProtKB-KW"/>
</dbReference>
<keyword evidence="6" id="KW-0560">Oxidoreductase</keyword>
<comment type="catalytic activity">
    <reaction evidence="10">
        <text>a menaquinone + succinate = a menaquinol + fumarate</text>
        <dbReference type="Rhea" id="RHEA:27834"/>
        <dbReference type="Rhea" id="RHEA-COMP:9537"/>
        <dbReference type="Rhea" id="RHEA-COMP:9539"/>
        <dbReference type="ChEBI" id="CHEBI:16374"/>
        <dbReference type="ChEBI" id="CHEBI:18151"/>
        <dbReference type="ChEBI" id="CHEBI:29806"/>
        <dbReference type="ChEBI" id="CHEBI:30031"/>
        <dbReference type="EC" id="1.3.5.1"/>
    </reaction>
</comment>
<dbReference type="InterPro" id="IPR025192">
    <property type="entry name" value="Succ_DH/fum_Rdtase_N"/>
</dbReference>
<dbReference type="PANTHER" id="PTHR11921">
    <property type="entry name" value="SUCCINATE DEHYDROGENASE IRON-SULFUR PROTEIN"/>
    <property type="match status" value="1"/>
</dbReference>
<keyword evidence="3 10" id="KW-0004">4Fe-4S</keyword>
<evidence type="ECO:0000259" key="12">
    <source>
        <dbReference type="PROSITE" id="PS51379"/>
    </source>
</evidence>
<dbReference type="Pfam" id="PF13085">
    <property type="entry name" value="Fer2_3"/>
    <property type="match status" value="1"/>
</dbReference>
<dbReference type="GO" id="GO:0008177">
    <property type="term" value="F:succinate dehydrogenase (quinone) activity"/>
    <property type="evidence" value="ECO:0007669"/>
    <property type="project" value="UniProtKB-EC"/>
</dbReference>
<evidence type="ECO:0000256" key="3">
    <source>
        <dbReference type="ARBA" id="ARBA00022485"/>
    </source>
</evidence>
<dbReference type="Pfam" id="PF13183">
    <property type="entry name" value="Fer4_8"/>
    <property type="match status" value="1"/>
</dbReference>
<keyword evidence="14" id="KW-1185">Reference proteome</keyword>
<evidence type="ECO:0000256" key="4">
    <source>
        <dbReference type="ARBA" id="ARBA00022714"/>
    </source>
</evidence>
<dbReference type="GO" id="GO:0051537">
    <property type="term" value="F:2 iron, 2 sulfur cluster binding"/>
    <property type="evidence" value="ECO:0007669"/>
    <property type="project" value="UniProtKB-KW"/>
</dbReference>
<dbReference type="EMBL" id="AZHW01000313">
    <property type="protein sequence ID" value="ETX00715.1"/>
    <property type="molecule type" value="Genomic_DNA"/>
</dbReference>
<dbReference type="InterPro" id="IPR050573">
    <property type="entry name" value="SDH/FRD_Iron-Sulfur"/>
</dbReference>
<dbReference type="InterPro" id="IPR009051">
    <property type="entry name" value="Helical_ferredxn"/>
</dbReference>
<dbReference type="EC" id="1.3.5.1" evidence="10"/>
<comment type="cofactor">
    <cofactor evidence="10">
        <name>[4Fe-4S] cluster</name>
        <dbReference type="ChEBI" id="CHEBI:49883"/>
    </cofactor>
    <text evidence="10">Binds 1 [4Fe-4S] cluster.</text>
</comment>
<dbReference type="InterPro" id="IPR006058">
    <property type="entry name" value="2Fe2S_fd_BS"/>
</dbReference>
<evidence type="ECO:0000256" key="10">
    <source>
        <dbReference type="RuleBase" id="RU361237"/>
    </source>
</evidence>
<comment type="caution">
    <text evidence="13">The sequence shown here is derived from an EMBL/GenBank/DDBJ whole genome shotgun (WGS) entry which is preliminary data.</text>
</comment>
<dbReference type="SUPFAM" id="SSF46548">
    <property type="entry name" value="alpha-helical ferredoxin"/>
    <property type="match status" value="1"/>
</dbReference>
<dbReference type="Gene3D" id="3.10.20.30">
    <property type="match status" value="1"/>
</dbReference>
<gene>
    <name evidence="13" type="ORF">ETSY1_10235</name>
</gene>
<dbReference type="PROSITE" id="PS51379">
    <property type="entry name" value="4FE4S_FER_2"/>
    <property type="match status" value="1"/>
</dbReference>
<dbReference type="InterPro" id="IPR001041">
    <property type="entry name" value="2Fe-2S_ferredoxin-type"/>
</dbReference>
<dbReference type="GO" id="GO:0006099">
    <property type="term" value="P:tricarboxylic acid cycle"/>
    <property type="evidence" value="ECO:0007669"/>
    <property type="project" value="InterPro"/>
</dbReference>
<dbReference type="PROSITE" id="PS51085">
    <property type="entry name" value="2FE2S_FER_2"/>
    <property type="match status" value="1"/>
</dbReference>
<evidence type="ECO:0000313" key="13">
    <source>
        <dbReference type="EMBL" id="ETX00715.1"/>
    </source>
</evidence>
<evidence type="ECO:0000256" key="9">
    <source>
        <dbReference type="ARBA" id="ARBA00066269"/>
    </source>
</evidence>
<dbReference type="GO" id="GO:0022904">
    <property type="term" value="P:respiratory electron transport chain"/>
    <property type="evidence" value="ECO:0007669"/>
    <property type="project" value="TreeGrafter"/>
</dbReference>
<evidence type="ECO:0000256" key="8">
    <source>
        <dbReference type="ARBA" id="ARBA00023014"/>
    </source>
</evidence>
<name>W4LS41_ENTF1</name>
<keyword evidence="5 10" id="KW-0479">Metal-binding</keyword>
<evidence type="ECO:0000313" key="14">
    <source>
        <dbReference type="Proteomes" id="UP000019141"/>
    </source>
</evidence>
<dbReference type="InterPro" id="IPR004489">
    <property type="entry name" value="Succ_DH/fum_Rdtase_Fe-S"/>
</dbReference>
<evidence type="ECO:0000256" key="1">
    <source>
        <dbReference type="ARBA" id="ARBA00004894"/>
    </source>
</evidence>
<dbReference type="InterPro" id="IPR012675">
    <property type="entry name" value="Beta-grasp_dom_sf"/>
</dbReference>
<dbReference type="GO" id="GO:0051539">
    <property type="term" value="F:4 iron, 4 sulfur cluster binding"/>
    <property type="evidence" value="ECO:0007669"/>
    <property type="project" value="UniProtKB-KW"/>
</dbReference>
<protein>
    <recommendedName>
        <fullName evidence="10">Fumarate reductase iron-sulfur subunit</fullName>
        <ecNumber evidence="10">1.3.5.1</ecNumber>
    </recommendedName>
</protein>
<evidence type="ECO:0000256" key="2">
    <source>
        <dbReference type="ARBA" id="ARBA00009433"/>
    </source>
</evidence>
<evidence type="ECO:0000256" key="7">
    <source>
        <dbReference type="ARBA" id="ARBA00023004"/>
    </source>
</evidence>
<dbReference type="Proteomes" id="UP000019141">
    <property type="component" value="Unassembled WGS sequence"/>
</dbReference>
<evidence type="ECO:0000256" key="5">
    <source>
        <dbReference type="ARBA" id="ARBA00022723"/>
    </source>
</evidence>
<comment type="subunit">
    <text evidence="9">Part of an enzyme complex containing three subunits: a flavoprotein (frdA), an iron-sulfur protein (frdB), and diheme cytochrome b (frdC).</text>
</comment>
<keyword evidence="7 10" id="KW-0408">Iron</keyword>
<sequence>MAQDWLVEVVRFDPDVDREPKSTPYRVPRLDKMTVLDALAYIQRHLDRSLAFRFACRLGMCGTCTVMVNGIPRWACRTSMERLGADRLHIAPMRHLPVIKDVMVDYAPFMDKYRDAMPYFVPLDPEAEETAAISPNARERQAIDPNLECITCGACYASCSMLAHDPEYLGPAALNRAFTLVRDSRDDARRERLEAVGGEHGCWRCHSLYNCTEVCPNI</sequence>
<organism evidence="13 14">
    <name type="scientific">Entotheonella factor</name>
    <dbReference type="NCBI Taxonomy" id="1429438"/>
    <lineage>
        <taxon>Bacteria</taxon>
        <taxon>Pseudomonadati</taxon>
        <taxon>Nitrospinota/Tectimicrobiota group</taxon>
        <taxon>Candidatus Tectimicrobiota</taxon>
        <taxon>Candidatus Entotheonellia</taxon>
        <taxon>Candidatus Entotheonellales</taxon>
        <taxon>Candidatus Entotheonellaceae</taxon>
        <taxon>Candidatus Entotheonella</taxon>
    </lineage>
</organism>
<comment type="similarity">
    <text evidence="2 10">Belongs to the succinate dehydrogenase/fumarate reductase iron-sulfur protein family.</text>
</comment>
<keyword evidence="10" id="KW-0003">3Fe-4S</keyword>
<reference evidence="13 14" key="1">
    <citation type="journal article" date="2014" name="Nature">
        <title>An environmental bacterial taxon with a large and distinct metabolic repertoire.</title>
        <authorList>
            <person name="Wilson M.C."/>
            <person name="Mori T."/>
            <person name="Ruckert C."/>
            <person name="Uria A.R."/>
            <person name="Helf M.J."/>
            <person name="Takada K."/>
            <person name="Gernert C."/>
            <person name="Steffens U.A."/>
            <person name="Heycke N."/>
            <person name="Schmitt S."/>
            <person name="Rinke C."/>
            <person name="Helfrich E.J."/>
            <person name="Brachmann A.O."/>
            <person name="Gurgui C."/>
            <person name="Wakimoto T."/>
            <person name="Kracht M."/>
            <person name="Crusemann M."/>
            <person name="Hentschel U."/>
            <person name="Abe I."/>
            <person name="Matsunaga S."/>
            <person name="Kalinowski J."/>
            <person name="Takeyama H."/>
            <person name="Piel J."/>
        </authorList>
    </citation>
    <scope>NUCLEOTIDE SEQUENCE [LARGE SCALE GENOMIC DNA]</scope>
    <source>
        <strain evidence="14">TSY1</strain>
    </source>
</reference>
<evidence type="ECO:0000256" key="6">
    <source>
        <dbReference type="ARBA" id="ARBA00023002"/>
    </source>
</evidence>
<dbReference type="InterPro" id="IPR036010">
    <property type="entry name" value="2Fe-2S_ferredoxin-like_sf"/>
</dbReference>
<comment type="cofactor">
    <cofactor evidence="10">
        <name>[3Fe-4S] cluster</name>
        <dbReference type="ChEBI" id="CHEBI:21137"/>
    </cofactor>
    <text evidence="10">Binds 1 [3Fe-4S] cluster.</text>
</comment>
<evidence type="ECO:0000259" key="11">
    <source>
        <dbReference type="PROSITE" id="PS51085"/>
    </source>
</evidence>
<dbReference type="AlphaFoldDB" id="W4LS41"/>
<dbReference type="Gene3D" id="1.10.1060.10">
    <property type="entry name" value="Alpha-helical ferredoxin"/>
    <property type="match status" value="1"/>
</dbReference>
<feature type="domain" description="4Fe-4S ferredoxin-type" evidence="12">
    <location>
        <begin position="139"/>
        <end position="169"/>
    </location>
</feature>
<comment type="pathway">
    <text evidence="1">Carbohydrate metabolism; tricarboxylic acid cycle; fumarate from succinate (bacterial route): step 1/1.</text>
</comment>
<dbReference type="PROSITE" id="PS00197">
    <property type="entry name" value="2FE2S_FER_1"/>
    <property type="match status" value="1"/>
</dbReference>
<dbReference type="SUPFAM" id="SSF54292">
    <property type="entry name" value="2Fe-2S ferredoxin-like"/>
    <property type="match status" value="1"/>
</dbReference>
<keyword evidence="4 10" id="KW-0001">2Fe-2S</keyword>
<dbReference type="FunFam" id="1.10.1060.10:FF:000003">
    <property type="entry name" value="Succinate dehydrogenase iron-sulfur subunit"/>
    <property type="match status" value="1"/>
</dbReference>
<keyword evidence="8 10" id="KW-0411">Iron-sulfur</keyword>
<dbReference type="PANTHER" id="PTHR11921:SF29">
    <property type="entry name" value="SUCCINATE DEHYDROGENASE [UBIQUINONE] IRON-SULFUR SUBUNIT, MITOCHONDRIAL"/>
    <property type="match status" value="1"/>
</dbReference>